<dbReference type="OrthoDB" id="5986703at2759"/>
<accession>V4AAZ3</accession>
<dbReference type="OMA" id="NANIWVM"/>
<feature type="region of interest" description="Disordered" evidence="1">
    <location>
        <begin position="34"/>
        <end position="54"/>
    </location>
</feature>
<dbReference type="KEGG" id="lgi:LOTGIDRAFT_164040"/>
<feature type="region of interest" description="Disordered" evidence="1">
    <location>
        <begin position="177"/>
        <end position="198"/>
    </location>
</feature>
<dbReference type="GeneID" id="20239606"/>
<keyword evidence="3" id="KW-1185">Reference proteome</keyword>
<evidence type="ECO:0008006" key="4">
    <source>
        <dbReference type="Google" id="ProtNLM"/>
    </source>
</evidence>
<evidence type="ECO:0000256" key="1">
    <source>
        <dbReference type="SAM" id="MobiDB-lite"/>
    </source>
</evidence>
<protein>
    <recommendedName>
        <fullName evidence="4">HECT domain-containing protein</fullName>
    </recommendedName>
</protein>
<dbReference type="Proteomes" id="UP000030746">
    <property type="component" value="Unassembled WGS sequence"/>
</dbReference>
<dbReference type="EMBL" id="KB202408">
    <property type="protein sequence ID" value="ESO90461.1"/>
    <property type="molecule type" value="Genomic_DNA"/>
</dbReference>
<dbReference type="InterPro" id="IPR035983">
    <property type="entry name" value="Hect_E3_ubiquitin_ligase"/>
</dbReference>
<name>V4AAZ3_LOTGI</name>
<proteinExistence type="predicted"/>
<feature type="compositionally biased region" description="Low complexity" evidence="1">
    <location>
        <begin position="38"/>
        <end position="47"/>
    </location>
</feature>
<evidence type="ECO:0000313" key="2">
    <source>
        <dbReference type="EMBL" id="ESO90461.1"/>
    </source>
</evidence>
<evidence type="ECO:0000313" key="3">
    <source>
        <dbReference type="Proteomes" id="UP000030746"/>
    </source>
</evidence>
<dbReference type="CTD" id="20239606"/>
<sequence length="558" mass="63069">MIFGYCQRTHKTKQGTKRRKKGLLSMIKNKLNKKGITNENSSDNSSSEVKKGGPLNKTRKIEIGWLFEEDDKKLKQVRLKTGGGTRKLDVPKMCTCADVLNIGKSLFFPGDISAKGPLSDFDLEIRDFAQNKLDENINVGEMYDTTKINLLRFYLVTKRKLSSVSRIQLPRVTSTVTRPTSSNIETPAKSKPNNLPTDIATRGYRSNIGTPATWIPKPDNLQPLKSTGACSLTSNIEIESTDILNEAITKIGEILHKPVSYVRILSNGEAEVGVGSGVERDTFSAFWSEFYAKYTVGDTAKVPVLRHDMGVTTWQAVARIIIKGYETCGYWPLKIASPFLEEAMFGTVISDLTTVFFNHVSHSEREVLKLALNDFDTVDKEELMDILSTYDCRKIATADNIKYMLTEIAHKEIIQRPMFIIDSMRSVFVLKQEVIDLDEFTRIYARLTPSTKNVLSILRFPACMTDRQTLVANHLKRFIRGLDSYKLELFLRFCTGSDQNTEGDISVLFTEMSDFAKKPIARTCGKSLELPLDYENFTDFNSNFNCVLTSNIWLMDMI</sequence>
<gene>
    <name evidence="2" type="ORF">LOTGIDRAFT_164040</name>
</gene>
<dbReference type="SUPFAM" id="SSF56204">
    <property type="entry name" value="Hect, E3 ligase catalytic domain"/>
    <property type="match status" value="1"/>
</dbReference>
<dbReference type="RefSeq" id="XP_009058786.1">
    <property type="nucleotide sequence ID" value="XM_009060538.1"/>
</dbReference>
<organism evidence="2 3">
    <name type="scientific">Lottia gigantea</name>
    <name type="common">Giant owl limpet</name>
    <dbReference type="NCBI Taxonomy" id="225164"/>
    <lineage>
        <taxon>Eukaryota</taxon>
        <taxon>Metazoa</taxon>
        <taxon>Spiralia</taxon>
        <taxon>Lophotrochozoa</taxon>
        <taxon>Mollusca</taxon>
        <taxon>Gastropoda</taxon>
        <taxon>Patellogastropoda</taxon>
        <taxon>Lottioidea</taxon>
        <taxon>Lottiidae</taxon>
        <taxon>Lottia</taxon>
    </lineage>
</organism>
<reference evidence="2 3" key="1">
    <citation type="journal article" date="2013" name="Nature">
        <title>Insights into bilaterian evolution from three spiralian genomes.</title>
        <authorList>
            <person name="Simakov O."/>
            <person name="Marletaz F."/>
            <person name="Cho S.J."/>
            <person name="Edsinger-Gonzales E."/>
            <person name="Havlak P."/>
            <person name="Hellsten U."/>
            <person name="Kuo D.H."/>
            <person name="Larsson T."/>
            <person name="Lv J."/>
            <person name="Arendt D."/>
            <person name="Savage R."/>
            <person name="Osoegawa K."/>
            <person name="de Jong P."/>
            <person name="Grimwood J."/>
            <person name="Chapman J.A."/>
            <person name="Shapiro H."/>
            <person name="Aerts A."/>
            <person name="Otillar R.P."/>
            <person name="Terry A.Y."/>
            <person name="Boore J.L."/>
            <person name="Grigoriev I.V."/>
            <person name="Lindberg D.R."/>
            <person name="Seaver E.C."/>
            <person name="Weisblat D.A."/>
            <person name="Putnam N.H."/>
            <person name="Rokhsar D.S."/>
        </authorList>
    </citation>
    <scope>NUCLEOTIDE SEQUENCE [LARGE SCALE GENOMIC DNA]</scope>
</reference>
<dbReference type="GO" id="GO:0004842">
    <property type="term" value="F:ubiquitin-protein transferase activity"/>
    <property type="evidence" value="ECO:0007669"/>
    <property type="project" value="InterPro"/>
</dbReference>
<dbReference type="HOGENOM" id="CLU_018414_0_0_1"/>
<dbReference type="AlphaFoldDB" id="V4AAZ3"/>